<accession>A0A2N5P9E3</accession>
<comment type="caution">
    <text evidence="1">The sequence shown here is derived from an EMBL/GenBank/DDBJ whole genome shotgun (WGS) entry which is preliminary data.</text>
</comment>
<dbReference type="Proteomes" id="UP000235093">
    <property type="component" value="Unassembled WGS sequence"/>
</dbReference>
<gene>
    <name evidence="1" type="ORF">CDL23_14545</name>
</gene>
<dbReference type="SUPFAM" id="SSF48452">
    <property type="entry name" value="TPR-like"/>
    <property type="match status" value="1"/>
</dbReference>
<dbReference type="AlphaFoldDB" id="A0A2N5P9E3"/>
<dbReference type="SUPFAM" id="SSF52540">
    <property type="entry name" value="P-loop containing nucleoside triphosphate hydrolases"/>
    <property type="match status" value="1"/>
</dbReference>
<name>A0A2N5P9E3_MEDGN</name>
<reference evidence="1 2" key="1">
    <citation type="journal article" date="2017" name="Genome Med.">
        <title>A novel Ruminococcus gnavus clade enriched in inflammatory bowel disease patients.</title>
        <authorList>
            <person name="Hall A.B."/>
            <person name="Yassour M."/>
            <person name="Sauk J."/>
            <person name="Garner A."/>
            <person name="Jiang X."/>
            <person name="Arthur T."/>
            <person name="Lagoudas G.K."/>
            <person name="Vatanen T."/>
            <person name="Fornelos N."/>
            <person name="Wilson R."/>
            <person name="Bertha M."/>
            <person name="Cohen M."/>
            <person name="Garber J."/>
            <person name="Khalili H."/>
            <person name="Gevers D."/>
            <person name="Ananthakrishnan A.N."/>
            <person name="Kugathasan S."/>
            <person name="Lander E.S."/>
            <person name="Blainey P."/>
            <person name="Vlamakis H."/>
            <person name="Xavier R.J."/>
            <person name="Huttenhower C."/>
        </authorList>
    </citation>
    <scope>NUCLEOTIDE SEQUENCE [LARGE SCALE GENOMIC DNA]</scope>
    <source>
        <strain evidence="1 2">RJX1125</strain>
    </source>
</reference>
<dbReference type="Gene3D" id="1.25.40.10">
    <property type="entry name" value="Tetratricopeptide repeat domain"/>
    <property type="match status" value="1"/>
</dbReference>
<dbReference type="InterPro" id="IPR027417">
    <property type="entry name" value="P-loop_NTPase"/>
</dbReference>
<dbReference type="RefSeq" id="WP_101884296.1">
    <property type="nucleotide sequence ID" value="NZ_NIHT01000030.1"/>
</dbReference>
<organism evidence="1 2">
    <name type="scientific">Mediterraneibacter gnavus</name>
    <name type="common">Ruminococcus gnavus</name>
    <dbReference type="NCBI Taxonomy" id="33038"/>
    <lineage>
        <taxon>Bacteria</taxon>
        <taxon>Bacillati</taxon>
        <taxon>Bacillota</taxon>
        <taxon>Clostridia</taxon>
        <taxon>Lachnospirales</taxon>
        <taxon>Lachnospiraceae</taxon>
        <taxon>Mediterraneibacter</taxon>
    </lineage>
</organism>
<evidence type="ECO:0000313" key="1">
    <source>
        <dbReference type="EMBL" id="PLT71742.1"/>
    </source>
</evidence>
<evidence type="ECO:0000313" key="2">
    <source>
        <dbReference type="Proteomes" id="UP000235093"/>
    </source>
</evidence>
<proteinExistence type="predicted"/>
<evidence type="ECO:0008006" key="3">
    <source>
        <dbReference type="Google" id="ProtNLM"/>
    </source>
</evidence>
<dbReference type="InterPro" id="IPR011990">
    <property type="entry name" value="TPR-like_helical_dom_sf"/>
</dbReference>
<dbReference type="EMBL" id="NIHT01000030">
    <property type="protein sequence ID" value="PLT71742.1"/>
    <property type="molecule type" value="Genomic_DNA"/>
</dbReference>
<protein>
    <recommendedName>
        <fullName evidence="3">Orc1-like AAA ATPase domain-containing protein</fullName>
    </recommendedName>
</protein>
<sequence>MSKINTSNLKHFERIEENDILTYVADHNSMGHISVFGFSGTGKTEIITSSIKLLHEGDYYSDYTILHYDASQLSEDCTKELFYNLLLYKLLQRSNSNDINQTYVTENNTFLSFLEKSSYKEEVKNNAKKTLIASLSLLPTVGPLIYKLLNTNGDNSIKDYHTNQYLFSEYLNYLSTTTGLIVFIDNIQYIPEELINEFYEIFRQLEGHMLLFTSYTLKPDMIITRRLIEKYIIDNNALVLRIENISLDVFEEICSQNLNQKQYYTVKERLEYLYTLVQYGNMREIDELIFQINQNGIDYINDTPTLQGVKALDEIKKDIIDLAALFPEGIKLSFIKRIVKYNHGCTERQLCQSISNLCKMKYILIGENDTLRVEHEKISQASRQNLEYAEEEERFTELIHSCEKVFADILYEPIDDSDFVFCVNGIMEFEKQFNFLKHLGILEKYINILYSKFRYFQICQLYRDLSHNIKDGDKIALLFPICSIIQILDSFQKTSCFSEGLAISKQLSCFYNMELYKAKFLLQSYHYQEAIDVLKNRLNNYESWSIYLNALQHLRRDCEVKENILSLNSNPNQYSDIEYYYIILRNSGHLFEFDKAVANLQQALEYFQSLNNKFVESTCLNNIGILYLYTSYNVSAKYCYAAHESRLHQNDRCKRFALCLVLTVRFRSLAPWGKLFQLFI</sequence>